<dbReference type="AlphaFoldDB" id="U4QYB1"/>
<dbReference type="STRING" id="1330534.L323_15600"/>
<dbReference type="SUPFAM" id="SSF161098">
    <property type="entry name" value="MetI-like"/>
    <property type="match status" value="1"/>
</dbReference>
<dbReference type="GO" id="GO:0005886">
    <property type="term" value="C:plasma membrane"/>
    <property type="evidence" value="ECO:0007669"/>
    <property type="project" value="UniProtKB-SubCell"/>
</dbReference>
<evidence type="ECO:0000259" key="8">
    <source>
        <dbReference type="PROSITE" id="PS50928"/>
    </source>
</evidence>
<dbReference type="PANTHER" id="PTHR30193:SF37">
    <property type="entry name" value="INNER MEMBRANE ABC TRANSPORTER PERMEASE PROTEIN YCJO"/>
    <property type="match status" value="1"/>
</dbReference>
<dbReference type="InterPro" id="IPR000515">
    <property type="entry name" value="MetI-like"/>
</dbReference>
<dbReference type="InterPro" id="IPR051393">
    <property type="entry name" value="ABC_transporter_permease"/>
</dbReference>
<keyword evidence="4 7" id="KW-0812">Transmembrane</keyword>
<feature type="transmembrane region" description="Helical" evidence="7">
    <location>
        <begin position="148"/>
        <end position="173"/>
    </location>
</feature>
<comment type="similarity">
    <text evidence="7">Belongs to the binding-protein-dependent transport system permease family.</text>
</comment>
<evidence type="ECO:0000256" key="5">
    <source>
        <dbReference type="ARBA" id="ARBA00022989"/>
    </source>
</evidence>
<dbReference type="PATRIC" id="fig|1330534.3.peg.3087"/>
<dbReference type="GO" id="GO:0055085">
    <property type="term" value="P:transmembrane transport"/>
    <property type="evidence" value="ECO:0007669"/>
    <property type="project" value="InterPro"/>
</dbReference>
<dbReference type="OrthoDB" id="9788108at2"/>
<evidence type="ECO:0000256" key="6">
    <source>
        <dbReference type="ARBA" id="ARBA00023136"/>
    </source>
</evidence>
<keyword evidence="3" id="KW-1003">Cell membrane</keyword>
<evidence type="ECO:0000256" key="7">
    <source>
        <dbReference type="RuleBase" id="RU363032"/>
    </source>
</evidence>
<reference evidence="9 10" key="1">
    <citation type="journal article" date="2013" name="Genome Announc.">
        <title>Draft Genome Sequence of the Cellulolytic Bacterium Clostridium papyrosolvens C7 (ATCC 700395).</title>
        <authorList>
            <person name="Zepeda V."/>
            <person name="Dassa B."/>
            <person name="Borovok I."/>
            <person name="Lamed R."/>
            <person name="Bayer E.A."/>
            <person name="Cate J.H."/>
        </authorList>
    </citation>
    <scope>NUCLEOTIDE SEQUENCE [LARGE SCALE GENOMIC DNA]</scope>
    <source>
        <strain evidence="9 10">C7</strain>
    </source>
</reference>
<dbReference type="InterPro" id="IPR035906">
    <property type="entry name" value="MetI-like_sf"/>
</dbReference>
<keyword evidence="6 7" id="KW-0472">Membrane</keyword>
<proteinExistence type="inferred from homology"/>
<dbReference type="Proteomes" id="UP000016860">
    <property type="component" value="Unassembled WGS sequence"/>
</dbReference>
<dbReference type="CDD" id="cd06261">
    <property type="entry name" value="TM_PBP2"/>
    <property type="match status" value="1"/>
</dbReference>
<dbReference type="PANTHER" id="PTHR30193">
    <property type="entry name" value="ABC TRANSPORTER PERMEASE PROTEIN"/>
    <property type="match status" value="1"/>
</dbReference>
<keyword evidence="2 7" id="KW-0813">Transport</keyword>
<feature type="transmembrane region" description="Helical" evidence="7">
    <location>
        <begin position="257"/>
        <end position="276"/>
    </location>
</feature>
<dbReference type="SUPFAM" id="SSF160964">
    <property type="entry name" value="MalF N-terminal region-like"/>
    <property type="match status" value="1"/>
</dbReference>
<feature type="domain" description="ABC transmembrane type-1" evidence="8">
    <location>
        <begin position="63"/>
        <end position="275"/>
    </location>
</feature>
<organism evidence="9 10">
    <name type="scientific">Ruminiclostridium papyrosolvens C7</name>
    <dbReference type="NCBI Taxonomy" id="1330534"/>
    <lineage>
        <taxon>Bacteria</taxon>
        <taxon>Bacillati</taxon>
        <taxon>Bacillota</taxon>
        <taxon>Clostridia</taxon>
        <taxon>Eubacteriales</taxon>
        <taxon>Oscillospiraceae</taxon>
        <taxon>Ruminiclostridium</taxon>
    </lineage>
</organism>
<feature type="transmembrane region" description="Helical" evidence="7">
    <location>
        <begin position="206"/>
        <end position="227"/>
    </location>
</feature>
<dbReference type="Gene3D" id="1.10.3720.10">
    <property type="entry name" value="MetI-like"/>
    <property type="match status" value="1"/>
</dbReference>
<feature type="transmembrane region" description="Helical" evidence="7">
    <location>
        <begin position="12"/>
        <end position="32"/>
    </location>
</feature>
<accession>U4QYB1</accession>
<name>U4QYB1_9FIRM</name>
<evidence type="ECO:0000256" key="2">
    <source>
        <dbReference type="ARBA" id="ARBA00022448"/>
    </source>
</evidence>
<dbReference type="RefSeq" id="WP_020816550.1">
    <property type="nucleotide sequence ID" value="NZ_ATAY01000085.1"/>
</dbReference>
<feature type="transmembrane region" description="Helical" evidence="7">
    <location>
        <begin position="100"/>
        <end position="120"/>
    </location>
</feature>
<feature type="transmembrane region" description="Helical" evidence="7">
    <location>
        <begin position="69"/>
        <end position="88"/>
    </location>
</feature>
<protein>
    <recommendedName>
        <fullName evidence="8">ABC transmembrane type-1 domain-containing protein</fullName>
    </recommendedName>
</protein>
<evidence type="ECO:0000313" key="9">
    <source>
        <dbReference type="EMBL" id="EPR09602.1"/>
    </source>
</evidence>
<dbReference type="PROSITE" id="PS50928">
    <property type="entry name" value="ABC_TM1"/>
    <property type="match status" value="1"/>
</dbReference>
<comment type="caution">
    <text evidence="9">The sequence shown here is derived from an EMBL/GenBank/DDBJ whole genome shotgun (WGS) entry which is preliminary data.</text>
</comment>
<evidence type="ECO:0000256" key="1">
    <source>
        <dbReference type="ARBA" id="ARBA00004651"/>
    </source>
</evidence>
<keyword evidence="5 7" id="KW-1133">Transmembrane helix</keyword>
<comment type="subcellular location">
    <subcellularLocation>
        <location evidence="1 7">Cell membrane</location>
        <topology evidence="1 7">Multi-pass membrane protein</topology>
    </subcellularLocation>
</comment>
<dbReference type="Pfam" id="PF00528">
    <property type="entry name" value="BPD_transp_1"/>
    <property type="match status" value="1"/>
</dbReference>
<evidence type="ECO:0000256" key="4">
    <source>
        <dbReference type="ARBA" id="ARBA00022692"/>
    </source>
</evidence>
<dbReference type="EMBL" id="ATAY01000085">
    <property type="protein sequence ID" value="EPR09602.1"/>
    <property type="molecule type" value="Genomic_DNA"/>
</dbReference>
<sequence>MNNMFGKFKALPYIFILPAFLLIIVFKIYPIISTLLESLMVKGTFTLDTYETLFKDKIFWKSLWVTMKINIVMIPLQIFIAFCLALLVNTTVKGIGMFRTIFYLPVTISLTVATIVWNLMLSPNGGVINSILGIFGISQQDFLVSKTQALWCIVLIATWKGVGYWMMFILAGLKNVDASIYESAKIDGANWLKTVVSITIPLIKKVLLFVFVANTSINILLFVPMQIVTQGGPEGSTNVLMYEAYKSAFKMADRPRSAAIVTVLLVIIAIVCTLQFRLMSEKKEA</sequence>
<evidence type="ECO:0000256" key="3">
    <source>
        <dbReference type="ARBA" id="ARBA00022475"/>
    </source>
</evidence>
<gene>
    <name evidence="9" type="ORF">L323_15600</name>
</gene>
<evidence type="ECO:0000313" key="10">
    <source>
        <dbReference type="Proteomes" id="UP000016860"/>
    </source>
</evidence>